<gene>
    <name evidence="1" type="ORF">D5H75_13775</name>
</gene>
<evidence type="ECO:0000313" key="2">
    <source>
        <dbReference type="Proteomes" id="UP000265768"/>
    </source>
</evidence>
<accession>A0A3A4BNG1</accession>
<keyword evidence="2" id="KW-1185">Reference proteome</keyword>
<dbReference type="OrthoDB" id="5191549at2"/>
<reference evidence="1 2" key="1">
    <citation type="submission" date="2018-09" db="EMBL/GenBank/DDBJ databases">
        <title>YIM 75507 draft genome.</title>
        <authorList>
            <person name="Tang S."/>
            <person name="Feng Y."/>
        </authorList>
    </citation>
    <scope>NUCLEOTIDE SEQUENCE [LARGE SCALE GENOMIC DNA]</scope>
    <source>
        <strain evidence="1 2">YIM 75507</strain>
    </source>
</reference>
<evidence type="ECO:0000313" key="1">
    <source>
        <dbReference type="EMBL" id="RJL32584.1"/>
    </source>
</evidence>
<dbReference type="Proteomes" id="UP000265768">
    <property type="component" value="Unassembled WGS sequence"/>
</dbReference>
<proteinExistence type="predicted"/>
<dbReference type="RefSeq" id="WP_119926833.1">
    <property type="nucleotide sequence ID" value="NZ_QZEY01000004.1"/>
</dbReference>
<organism evidence="1 2">
    <name type="scientific">Bailinhaonella thermotolerans</name>
    <dbReference type="NCBI Taxonomy" id="1070861"/>
    <lineage>
        <taxon>Bacteria</taxon>
        <taxon>Bacillati</taxon>
        <taxon>Actinomycetota</taxon>
        <taxon>Actinomycetes</taxon>
        <taxon>Streptosporangiales</taxon>
        <taxon>Streptosporangiaceae</taxon>
        <taxon>Bailinhaonella</taxon>
    </lineage>
</organism>
<sequence length="165" mass="17548">MKSGALSVPDRLARIRALLSGLSGPHGNGELRAWANPGTAEGVPLEVFRLVRGLDAGGGLDEPFEPPESPDDLAGRLTEIDEAGALRRLVRIASVTLAYRTPGRYDEAKAGEVFRALARLLGYGARWWTNTDLCGWDPVTRHVMDAVVVGAGGGVVVTVLAFDED</sequence>
<dbReference type="AlphaFoldDB" id="A0A3A4BNG1"/>
<name>A0A3A4BNG1_9ACTN</name>
<dbReference type="EMBL" id="QZEY01000004">
    <property type="protein sequence ID" value="RJL32584.1"/>
    <property type="molecule type" value="Genomic_DNA"/>
</dbReference>
<comment type="caution">
    <text evidence="1">The sequence shown here is derived from an EMBL/GenBank/DDBJ whole genome shotgun (WGS) entry which is preliminary data.</text>
</comment>
<protein>
    <submittedName>
        <fullName evidence="1">Uncharacterized protein</fullName>
    </submittedName>
</protein>